<dbReference type="InterPro" id="IPR001343">
    <property type="entry name" value="Hemolysn_Ca-bd"/>
</dbReference>
<feature type="compositionally biased region" description="Low complexity" evidence="1">
    <location>
        <begin position="239"/>
        <end position="255"/>
    </location>
</feature>
<reference evidence="2 3" key="1">
    <citation type="submission" date="2018-10" db="EMBL/GenBank/DDBJ databases">
        <authorList>
            <person name="Perry B.J."/>
            <person name="Sullivan J.T."/>
            <person name="Murphy R.J.T."/>
            <person name="Ramsay J.P."/>
            <person name="Ronson C.W."/>
        </authorList>
    </citation>
    <scope>NUCLEOTIDE SEQUENCE [LARGE SCALE GENOMIC DNA]</scope>
    <source>
        <strain evidence="2 3">R88b</strain>
    </source>
</reference>
<dbReference type="EMBL" id="CP033367">
    <property type="protein sequence ID" value="QKD04379.1"/>
    <property type="molecule type" value="Genomic_DNA"/>
</dbReference>
<accession>A0A6M7WUU2</accession>
<dbReference type="InterPro" id="IPR019960">
    <property type="entry name" value="T1SS_VCA0849"/>
</dbReference>
<feature type="compositionally biased region" description="Low complexity" evidence="1">
    <location>
        <begin position="36"/>
        <end position="48"/>
    </location>
</feature>
<feature type="compositionally biased region" description="Basic and acidic residues" evidence="1">
    <location>
        <begin position="14"/>
        <end position="23"/>
    </location>
</feature>
<dbReference type="InterPro" id="IPR010221">
    <property type="entry name" value="VCBS_dom"/>
</dbReference>
<proteinExistence type="predicted"/>
<dbReference type="Pfam" id="PF00353">
    <property type="entry name" value="HemolysinCabind"/>
    <property type="match status" value="1"/>
</dbReference>
<feature type="region of interest" description="Disordered" evidence="1">
    <location>
        <begin position="222"/>
        <end position="262"/>
    </location>
</feature>
<dbReference type="NCBIfam" id="TIGR03661">
    <property type="entry name" value="T1SS_VCA0849"/>
    <property type="match status" value="1"/>
</dbReference>
<sequence>MTTNIDLDSAAGPWDEHSAVNDHHGLPSQAQIQVAEAASTQKAAPAAAEPVPVDVGSGAPVKPEAPAEAKAPPAAAPHEYVADANHVVKLPANVSIDNIKVDGHNLVLEQADGSVIVIKDGALNVPTFMIGDVEVPRVALIAALEASHVDVAFGADGSMSAGPGGSTSSAGGDFSVPPGGIGDGFGLSALLPPTDLAFGQPENRELFPSLLKPNSIPSIIDLTPSTGGGDTGVNEKGLPASSGSEGSGEVAAPGADGDPSEHNTGTFTIVSPDGVGSLTIAGQVISGAALANSASAPIEITTPLGNTLTISGYDASTGQVSYSYTLVHSATHSVAGTDSVFENMTVTVTDSDGDTSAPATLSVQIIDDVPTANADTGNVPSGSQAAITGDVFVNDVFGADGKDAAGGVVGVAKGTTNADLDDAGTLTAGLHGTYGTLTLHADGSYSYVRDAGSPGGVNDVFTYTIKDGDGDLSHTTLTIAIGDGTPHIDAVPTTGGADTTVYEAGLATRPGEPAGSHTGEAAYPTTVSGAVDITSPDGVSAVSLQGVTVASTDALNPTTVISNTTGTLTAWYEATTPTTGHIHYTYTLLDNTGDTNNTSIPVSIGVTDTDPSTPETATGTLTITIVDDVPTAIADTDAIAAGQFGPATGNVLTGIDIAGGDGNATDGVADTKGADDATVVGVAAGNTGSALDNGATVGTVINGTYGDLTLNADGSYSYARHAGSQGSVNDVFTYTIKDGDGETSHTTLTIAVGDSTPGDTIPAPCGATTTVYEAGLPARGGEPAGSDAAAPSETTSGTIAFTSPDGIQTVSLGGHVLTGVPTAYADGTTGTLTASYVYNPATGAGTISYSYTLIDNTSGDNTHASFAVAVTDADGDTAPAGNLVINIVDDVPTAVADTDAVAAGSFAPIGGNVITGTGSDGIPAGADTKGADDATVVGVASGNTGSALDNGATVGTVINGTYGDLTLHADGSYSYARHAGSQGSVNDVFTYTIKDGDGDTSHTTLTIAVGDATPGDTIPAPGGATTTVYEAGLPARGGEPAGSDAAAPSETTSGTIAFTSPDGIQTVTLGGHVLTGVPTAYADGTTGTLTASYVYNPATGAGTISYSYTLIDNTSGDNTHASFAVAVTDADGDTAPAGNLVINIVDDVPTAVADTDAVAAGSFAPIGGNVITGTGSDGNPAGADTKGADDATVVGVAAGNTGSALDNGATVGTVINGTYGDLTLNADGSYSYARHAGSQGGVNDVFTYTIKDGDGDTSHTTLTIAVGDATPGDTIPAPGGATTTVYEAGLPARGGEPAGSDAAAPSETTSGTIAFTSPDGIQTVTLGGHVLTGVPTAYADGTTGTLTASYVYNPATGAGTISYSYTLIDNTSGDNTHASFAVAVTDADGDTAPAGNLVINIVDDVPTAVADTDTTVSAVATGNVITAVGTTNSGADTLGADGASISGVVAGNNGTPVINNAGVGTSVTGALGTLVLGANGGYTYTANPNSSGTDVFSYTLKDGDGDTSVTTLSITVINSSPTLVAAAATTSDAAGDDNIVDSNTDGFTAQNQSGSMGFNFGGDGPNATTPFSYSYDGGLGSAAQSLSTNGLGQTILTLTSASWVLTLNEATGAYSFTQTAAYQHDLGASTDSGIVTVTLTDSDGTTATKALTMTINDDVPTLGTIDHGVVANEANVTITGQMPVDGGADHPVTASLLSNVDPAGLTVGGAAVHYYVDPAHPDTLVAYTGADHTLNNVFTLTVDPVHGTYTFTELKPLDAIHTNQVISGASSFGSGPSNEQLLLGGSPSTQLSIVSGWSTGAGFNLSNWENATAGSATAGIVIDSVNGSTGGWGVSNNNFNNGEILRFDFGAVTDYDGAGAFAPGSSASANVISASFTFSSGSDIAYVIHYTDGTTSSATANGITSLTLPAVAGTNFIDYVEFYSVSSNSKVALASVSTADNNGTNNLNFNVSVTDHDGDTASSTIGITVDGDHTLNATAGVNNVIAGGATADTLIGGTGNDLLIGGGGNDTLTGGAGADQFRMATNTGTDTIKDFVHGTDKIGLLDTGVNGSGSVNFVNTTGSASGTALNASDFVTHASIATIVAADAAHIIQITAAQTAAQIAAATGSATNAYVLAFDSTTSRGELWFDTDWSTAGGRTQVATLDNITTSTQLNALNAADFVVHNSTSDPIILDLNHNGFAFSDISHGVQFDINGDGAKDQVAWNTSNDGMLAMDLNHDGKIDDGKELFTQNFAGGHFANGAAALASLDSNHDGVIDHNDAAFSSLLIWKDANANGISDAGELSSLAANGVVSISTTPSPASGEIDGQAVTGNGTFHMADGTTGNYVEVELDTSLATTQAQPSVASDGTKTFAIGSLEVTDLIADFHDGDKIDLTSLLKGLAGVTNLEAGGYVEIAQSSTNPANAEVKVDTNGGGDNCHTVAVLENYTFHSAAEAVKILYDDSHGTKHDAA</sequence>
<feature type="compositionally biased region" description="Low complexity" evidence="1">
    <location>
        <begin position="59"/>
        <end position="74"/>
    </location>
</feature>
<evidence type="ECO:0000313" key="3">
    <source>
        <dbReference type="Proteomes" id="UP000503017"/>
    </source>
</evidence>
<evidence type="ECO:0000256" key="1">
    <source>
        <dbReference type="SAM" id="MobiDB-lite"/>
    </source>
</evidence>
<protein>
    <submittedName>
        <fullName evidence="2">Tandem-95 repeat protein</fullName>
    </submittedName>
</protein>
<dbReference type="Proteomes" id="UP000503017">
    <property type="component" value="Chromosome"/>
</dbReference>
<gene>
    <name evidence="2" type="ORF">EB235_25225</name>
</gene>
<organism evidence="2 3">
    <name type="scientific">Mesorhizobium loti R88b</name>
    <dbReference type="NCBI Taxonomy" id="935548"/>
    <lineage>
        <taxon>Bacteria</taxon>
        <taxon>Pseudomonadati</taxon>
        <taxon>Pseudomonadota</taxon>
        <taxon>Alphaproteobacteria</taxon>
        <taxon>Hyphomicrobiales</taxon>
        <taxon>Phyllobacteriaceae</taxon>
        <taxon>Mesorhizobium</taxon>
    </lineage>
</organism>
<dbReference type="Pfam" id="PF17963">
    <property type="entry name" value="Big_9"/>
    <property type="match status" value="1"/>
</dbReference>
<dbReference type="InterPro" id="IPR018511">
    <property type="entry name" value="Hemolysin-typ_Ca-bd_CS"/>
</dbReference>
<feature type="region of interest" description="Disordered" evidence="1">
    <location>
        <begin position="36"/>
        <end position="74"/>
    </location>
</feature>
<dbReference type="GO" id="GO:0005509">
    <property type="term" value="F:calcium ion binding"/>
    <property type="evidence" value="ECO:0007669"/>
    <property type="project" value="InterPro"/>
</dbReference>
<dbReference type="NCBIfam" id="TIGR01965">
    <property type="entry name" value="VCBS_repeat"/>
    <property type="match status" value="1"/>
</dbReference>
<name>A0A6M7WUU2_RHILI</name>
<dbReference type="RefSeq" id="WP_171878153.1">
    <property type="nucleotide sequence ID" value="NZ_CP033367.1"/>
</dbReference>
<dbReference type="NCBIfam" id="NF012211">
    <property type="entry name" value="tand_rpt_95"/>
    <property type="match status" value="1"/>
</dbReference>
<evidence type="ECO:0000313" key="2">
    <source>
        <dbReference type="EMBL" id="QKD04379.1"/>
    </source>
</evidence>
<feature type="region of interest" description="Disordered" evidence="1">
    <location>
        <begin position="1"/>
        <end position="23"/>
    </location>
</feature>
<dbReference type="PRINTS" id="PR00313">
    <property type="entry name" value="CABNDNGRPT"/>
</dbReference>
<dbReference type="PROSITE" id="PS00330">
    <property type="entry name" value="HEMOLYSIN_CALCIUM"/>
    <property type="match status" value="2"/>
</dbReference>